<evidence type="ECO:0000256" key="1">
    <source>
        <dbReference type="ARBA" id="ARBA00023180"/>
    </source>
</evidence>
<dbReference type="Gene3D" id="2.10.220.10">
    <property type="entry name" value="Hormone Receptor, Insulin-like Growth Factor Receptor 1, Chain A, domain 2"/>
    <property type="match status" value="3"/>
</dbReference>
<feature type="compositionally biased region" description="Basic and acidic residues" evidence="2">
    <location>
        <begin position="547"/>
        <end position="558"/>
    </location>
</feature>
<dbReference type="SUPFAM" id="SSF57184">
    <property type="entry name" value="Growth factor receptor domain"/>
    <property type="match status" value="2"/>
</dbReference>
<dbReference type="Gene3D" id="3.30.200.20">
    <property type="entry name" value="Phosphorylase Kinase, domain 1"/>
    <property type="match status" value="1"/>
</dbReference>
<sequence length="1151" mass="126110">LEFLGLTSLRTIAHPTILITGNPNLCFTETIKWDSLIPNRTNPSGLNSDWNASQTAPFPGTVRTGRVGREPYLALRERIEKEIERRVLQNLLGQLPSKVNRPRSYSIPTIFIHGNAHPEFCRGKSASCAPQCVSELGCWGPGPTFCRACRHWSVPRSDGTRLCVDQCERVPGHFTPNQTSTVDAPPTATVPAGPTSNGHNRIVTESTSVQSHASNGAKTSMSGNLQCGICSVNCRLEKNACFGPGSDQCIGSCRWVQDGPYCRERCPLGKFEEPVTQVCRECHPVCSIPLPLVTDSFARSNGAVNDQTALASRVCTGPGNWPGPGGCNYCRQTAILRRTDSHGSEGIHLECVEACPSDTYLHVVNLHYRGGSSTHRVATLNAWKSPPVTAPQHRPPWSHTDGAIFERFPTDVQTELKTWLHNHTQPQLYGVARVCLPCHDQCARNPDVLLGSTARASICFGPGPEQCVRCANASYLGRCVSHCPEDKLVMQKMECLSVNASRNQWRCGFTCPILYKYQVRDHHTGDLVCSTRADRIRVFLDPSPSPDVREHGSEKIPERNQSNTGAMDWSESDDLEVLNAERLDAVHQYNVHFYLSGETAGTLAASAACLAFLLALSGLIYWAVLQQPPHPEPQFVEWLGKNGRPRLRSRMSRACERLWTRGLPRPDYGNVTGDGSGKGLLSTVGQVRLTKEKKYSHTIPEPWSRSETSAERTDYSLQPFGATDTLDALRDRDKPNMATLRIITESQLVRGPLIGSGAFGTVFCGIWRPQHTPAGVMADSGHVLNTVASLSPRTVSTSISLADGEWPDRLEVSWTDSGRVVRVPSHNRGLTPTSDGAMMGHTSTPTTPKLQVEIPVAIKVLTDTADTQTNKELLEEAKARIRAQQKTRANRSVSDEALEFLTNTLSTCPSGQTTESSVTTPGTDSTVETEYIQMQTEWMRTLYVNSRVTTFPKCVQHLIDNNYTYLAQEPTGQSKLSPKVAQTYCSLTINPCELLEKPISRPQTLALRGVVGQTDTASVEVVKPPPTTDPLRGPVTNPETTDPVPPCIPAVCPDWSGETNSVVLHPARRSPVSTNLKPVEEEKVCSIGVAQFNNSRTHNQQKNEQSDGAVNADALASATNSSSGESDPSTYIRLDDYLQPRSQLNQPKCPR</sequence>
<name>A0A183AAK3_9TREM</name>
<feature type="compositionally biased region" description="Polar residues" evidence="2">
    <location>
        <begin position="1140"/>
        <end position="1151"/>
    </location>
</feature>
<dbReference type="InterPro" id="IPR009030">
    <property type="entry name" value="Growth_fac_rcpt_cys_sf"/>
</dbReference>
<dbReference type="InterPro" id="IPR032778">
    <property type="entry name" value="GF_recep_IV"/>
</dbReference>
<feature type="region of interest" description="Disordered" evidence="2">
    <location>
        <begin position="1095"/>
        <end position="1151"/>
    </location>
</feature>
<dbReference type="SUPFAM" id="SSF52058">
    <property type="entry name" value="L domain-like"/>
    <property type="match status" value="1"/>
</dbReference>
<dbReference type="Gene3D" id="3.80.20.20">
    <property type="entry name" value="Receptor L-domain"/>
    <property type="match status" value="1"/>
</dbReference>
<dbReference type="CDD" id="cd00064">
    <property type="entry name" value="FU"/>
    <property type="match status" value="3"/>
</dbReference>
<dbReference type="AlphaFoldDB" id="A0A183AAK3"/>
<feature type="domain" description="Growth factor receptor" evidence="3">
    <location>
        <begin position="213"/>
        <end position="287"/>
    </location>
</feature>
<feature type="region of interest" description="Disordered" evidence="2">
    <location>
        <begin position="1020"/>
        <end position="1045"/>
    </location>
</feature>
<reference evidence="4" key="1">
    <citation type="submission" date="2016-06" db="UniProtKB">
        <authorList>
            <consortium name="WormBaseParasite"/>
        </authorList>
    </citation>
    <scope>IDENTIFICATION</scope>
</reference>
<dbReference type="WBParaSite" id="ECPE_0000399501-mRNA-1">
    <property type="protein sequence ID" value="ECPE_0000399501-mRNA-1"/>
    <property type="gene ID" value="ECPE_0000399501"/>
</dbReference>
<organism evidence="4">
    <name type="scientific">Echinostoma caproni</name>
    <dbReference type="NCBI Taxonomy" id="27848"/>
    <lineage>
        <taxon>Eukaryota</taxon>
        <taxon>Metazoa</taxon>
        <taxon>Spiralia</taxon>
        <taxon>Lophotrochozoa</taxon>
        <taxon>Platyhelminthes</taxon>
        <taxon>Trematoda</taxon>
        <taxon>Digenea</taxon>
        <taxon>Plagiorchiida</taxon>
        <taxon>Echinostomata</taxon>
        <taxon>Echinostomatoidea</taxon>
        <taxon>Echinostomatidae</taxon>
        <taxon>Echinostoma</taxon>
    </lineage>
</organism>
<proteinExistence type="predicted"/>
<dbReference type="SMART" id="SM00261">
    <property type="entry name" value="FU"/>
    <property type="match status" value="4"/>
</dbReference>
<accession>A0A183AAK3</accession>
<feature type="region of interest" description="Disordered" evidence="2">
    <location>
        <begin position="544"/>
        <end position="568"/>
    </location>
</feature>
<feature type="compositionally biased region" description="Polar residues" evidence="2">
    <location>
        <begin position="1095"/>
        <end position="1108"/>
    </location>
</feature>
<dbReference type="InterPro" id="IPR036941">
    <property type="entry name" value="Rcpt_L-dom_sf"/>
</dbReference>
<dbReference type="InterPro" id="IPR006212">
    <property type="entry name" value="Furin_repeat"/>
</dbReference>
<dbReference type="Pfam" id="PF14843">
    <property type="entry name" value="GF_recep_IV"/>
    <property type="match status" value="1"/>
</dbReference>
<evidence type="ECO:0000256" key="2">
    <source>
        <dbReference type="SAM" id="MobiDB-lite"/>
    </source>
</evidence>
<evidence type="ECO:0000313" key="4">
    <source>
        <dbReference type="WBParaSite" id="ECPE_0000399501-mRNA-1"/>
    </source>
</evidence>
<keyword evidence="1" id="KW-0325">Glycoprotein</keyword>
<feature type="compositionally biased region" description="Polar residues" evidence="2">
    <location>
        <begin position="1117"/>
        <end position="1129"/>
    </location>
</feature>
<protein>
    <submittedName>
        <fullName evidence="4">GF_recep_IV domain-containing protein</fullName>
    </submittedName>
</protein>
<evidence type="ECO:0000259" key="3">
    <source>
        <dbReference type="Pfam" id="PF14843"/>
    </source>
</evidence>
<feature type="region of interest" description="Disordered" evidence="2">
    <location>
        <begin position="823"/>
        <end position="847"/>
    </location>
</feature>